<accession>A0A7W8M6H6</accession>
<feature type="domain" description="ChsH2 rubredoxin-like zinc ribbon" evidence="1">
    <location>
        <begin position="12"/>
        <end position="42"/>
    </location>
</feature>
<protein>
    <submittedName>
        <fullName evidence="2">Putative OB-fold protein</fullName>
    </submittedName>
</protein>
<dbReference type="SUPFAM" id="SSF50249">
    <property type="entry name" value="Nucleic acid-binding proteins"/>
    <property type="match status" value="1"/>
</dbReference>
<dbReference type="AlphaFoldDB" id="A0A7W8M6H6"/>
<dbReference type="InterPro" id="IPR012340">
    <property type="entry name" value="NA-bd_OB-fold"/>
</dbReference>
<dbReference type="Pfam" id="PF12172">
    <property type="entry name" value="zf-ChsH2"/>
    <property type="match status" value="1"/>
</dbReference>
<dbReference type="Gene3D" id="6.10.30.10">
    <property type="match status" value="1"/>
</dbReference>
<keyword evidence="3" id="KW-1185">Reference proteome</keyword>
<reference evidence="2 3" key="1">
    <citation type="submission" date="2020-08" db="EMBL/GenBank/DDBJ databases">
        <title>Genomic Encyclopedia of Type Strains, Phase IV (KMG-IV): sequencing the most valuable type-strain genomes for metagenomic binning, comparative biology and taxonomic classification.</title>
        <authorList>
            <person name="Goeker M."/>
        </authorList>
    </citation>
    <scope>NUCLEOTIDE SEQUENCE [LARGE SCALE GENOMIC DNA]</scope>
    <source>
        <strain evidence="2 3">DSM 106146</strain>
    </source>
</reference>
<evidence type="ECO:0000259" key="1">
    <source>
        <dbReference type="Pfam" id="PF12172"/>
    </source>
</evidence>
<dbReference type="RefSeq" id="WP_183775572.1">
    <property type="nucleotide sequence ID" value="NZ_JACHFW010000012.1"/>
</dbReference>
<sequence>MKIEKIVKPFYDGLAEHKLLGRKCKECGAIEYPPRYACNTCGYHETEWVELSGKGVLHSIILPSTLNADPWNASLGDYAYGLVELEEGPMFNCTVFGINKRSAKKLRPLLPLPVHPLFADKDGVTVVFFEIDKVEGIK</sequence>
<dbReference type="PANTHER" id="PTHR34075:SF5">
    <property type="entry name" value="BLR3430 PROTEIN"/>
    <property type="match status" value="1"/>
</dbReference>
<dbReference type="Proteomes" id="UP000543642">
    <property type="component" value="Unassembled WGS sequence"/>
</dbReference>
<evidence type="ECO:0000313" key="2">
    <source>
        <dbReference type="EMBL" id="MBB5265597.1"/>
    </source>
</evidence>
<organism evidence="2 3">
    <name type="scientific">Catenibacillus scindens</name>
    <dbReference type="NCBI Taxonomy" id="673271"/>
    <lineage>
        <taxon>Bacteria</taxon>
        <taxon>Bacillati</taxon>
        <taxon>Bacillota</taxon>
        <taxon>Clostridia</taxon>
        <taxon>Lachnospirales</taxon>
        <taxon>Lachnospiraceae</taxon>
        <taxon>Catenibacillus</taxon>
    </lineage>
</organism>
<dbReference type="PANTHER" id="PTHR34075">
    <property type="entry name" value="BLR3430 PROTEIN"/>
    <property type="match status" value="1"/>
</dbReference>
<gene>
    <name evidence="2" type="ORF">HNP82_002743</name>
</gene>
<dbReference type="InterPro" id="IPR022002">
    <property type="entry name" value="ChsH2_Znr"/>
</dbReference>
<proteinExistence type="predicted"/>
<name>A0A7W8M6H6_9FIRM</name>
<dbReference type="EMBL" id="JACHFW010000012">
    <property type="protein sequence ID" value="MBB5265597.1"/>
    <property type="molecule type" value="Genomic_DNA"/>
</dbReference>
<evidence type="ECO:0000313" key="3">
    <source>
        <dbReference type="Proteomes" id="UP000543642"/>
    </source>
</evidence>
<dbReference type="InterPro" id="IPR052513">
    <property type="entry name" value="Thioester_dehydratase-like"/>
</dbReference>
<comment type="caution">
    <text evidence="2">The sequence shown here is derived from an EMBL/GenBank/DDBJ whole genome shotgun (WGS) entry which is preliminary data.</text>
</comment>